<reference evidence="1" key="1">
    <citation type="submission" date="2021-11" db="EMBL/GenBank/DDBJ databases">
        <title>Fusarium solani-melongenae Genome sequencing and assembly.</title>
        <authorList>
            <person name="Xie S."/>
            <person name="Huang L."/>
            <person name="Zhang X."/>
        </authorList>
    </citation>
    <scope>NUCLEOTIDE SEQUENCE</scope>
    <source>
        <strain evidence="1">CRI 24-3</strain>
    </source>
</reference>
<sequence length="810" mass="91289">MAESTRAHAQDPHDQVLRSNSAGQGSASDMTTDISSLGLFTDQLGPLGDINDLNPFLGADTFPSGELDNSNLSDADNQDPQLATSRDIDLAKNRRKVVSTNGSQSPARDTVASGRRTIPSLGPKVGTRFSREALKILKQWFDAHSHDPYPDDQTKEALQHLTGLNKTQLTNWLANARRRHKGSATAQYTPPAFDHAPNQPTDIPRVGTPIPRSHSQGELDPMQRWVDSPPEEEPAPISAIVRAISTSPSDVSDDKRPKQRDNAYIPVLYPSSMSSAGTSSGGSSSSAYSANSETYERLSRSRLRRRKRVPRKRGPPKPTPFECTFCTERFHKKHDWQRHENSVHLGLERWICSPEEPRAIHPESGKLCCVFCSQDDPDDDHIKRHNPSACQERAFNRKDHLKQHLRLVHGAGFVAWSMNPWKVSISQIRSRCGLCDSSIETWQDRVNHLADHFKMGHTMASWKGDWGFDASILDMVENAIPPYLISTERSSPFPFRGSGTAANSPRTAYELLSLELMHFIENHYEETGALPGNDDIQLEACRIIFASEVLSSMEEPEANLPSSWLRDIITSNPSMSQQALFGPIRSRRENKLSSLEIKGKKNLFEECPLEAELRKFVETKQLLGQTTIENVELQHEACQVVKATETVTSKQSYDIVANWLVKMILESSHWLDAFRQRMHLPESPESSIQPPILPADGLLRESNQCILTFGNEESGTSAFMSESRTGQPFWTETSPYMLNDSNFHERLGRELRRWVSSTMSPRNPQYHIPTDEELRHQARWIAYGDDDPWNQTHADNPEWLQRFKQSVGIP</sequence>
<proteinExistence type="predicted"/>
<dbReference type="Proteomes" id="UP000830768">
    <property type="component" value="Chromosome 11"/>
</dbReference>
<evidence type="ECO:0000313" key="1">
    <source>
        <dbReference type="EMBL" id="UPL02167.1"/>
    </source>
</evidence>
<gene>
    <name evidence="1" type="ORF">LCI18_013101</name>
</gene>
<keyword evidence="2" id="KW-1185">Reference proteome</keyword>
<dbReference type="EMBL" id="CP090039">
    <property type="protein sequence ID" value="UPL02167.1"/>
    <property type="molecule type" value="Genomic_DNA"/>
</dbReference>
<name>A0ACD3ZM40_FUSSC</name>
<organism evidence="1 2">
    <name type="scientific">Fusarium solani subsp. cucurbitae</name>
    <name type="common">Neocosmosporum cucurbitae</name>
    <dbReference type="NCBI Taxonomy" id="2747967"/>
    <lineage>
        <taxon>Eukaryota</taxon>
        <taxon>Fungi</taxon>
        <taxon>Dikarya</taxon>
        <taxon>Ascomycota</taxon>
        <taxon>Pezizomycotina</taxon>
        <taxon>Sordariomycetes</taxon>
        <taxon>Hypocreomycetidae</taxon>
        <taxon>Hypocreales</taxon>
        <taxon>Nectriaceae</taxon>
        <taxon>Fusarium</taxon>
        <taxon>Fusarium solani species complex</taxon>
    </lineage>
</organism>
<protein>
    <submittedName>
        <fullName evidence="1">Uncharacterized protein</fullName>
    </submittedName>
</protein>
<accession>A0ACD3ZM40</accession>
<evidence type="ECO:0000313" key="2">
    <source>
        <dbReference type="Proteomes" id="UP000830768"/>
    </source>
</evidence>